<name>A0A1I4CHD1_9RHOB</name>
<feature type="domain" description="Mechanosensitive ion channel MscS" evidence="10">
    <location>
        <begin position="626"/>
        <end position="693"/>
    </location>
</feature>
<evidence type="ECO:0000256" key="1">
    <source>
        <dbReference type="ARBA" id="ARBA00004651"/>
    </source>
</evidence>
<keyword evidence="5 8" id="KW-1133">Transmembrane helix</keyword>
<keyword evidence="6 8" id="KW-0472">Membrane</keyword>
<dbReference type="Pfam" id="PF00924">
    <property type="entry name" value="MS_channel_2nd"/>
    <property type="match status" value="1"/>
</dbReference>
<dbReference type="Pfam" id="PF21082">
    <property type="entry name" value="MS_channel_3rd"/>
    <property type="match status" value="1"/>
</dbReference>
<feature type="transmembrane region" description="Helical" evidence="8">
    <location>
        <begin position="387"/>
        <end position="408"/>
    </location>
</feature>
<dbReference type="SUPFAM" id="SSF82861">
    <property type="entry name" value="Mechanosensitive channel protein MscS (YggB), transmembrane region"/>
    <property type="match status" value="1"/>
</dbReference>
<keyword evidence="9" id="KW-0732">Signal</keyword>
<feature type="transmembrane region" description="Helical" evidence="8">
    <location>
        <begin position="610"/>
        <end position="639"/>
    </location>
</feature>
<feature type="signal peptide" evidence="9">
    <location>
        <begin position="1"/>
        <end position="22"/>
    </location>
</feature>
<dbReference type="InterPro" id="IPR010920">
    <property type="entry name" value="LSM_dom_sf"/>
</dbReference>
<dbReference type="OrthoDB" id="9799209at2"/>
<dbReference type="Pfam" id="PF12607">
    <property type="entry name" value="DUF3772"/>
    <property type="match status" value="1"/>
</dbReference>
<dbReference type="Gene3D" id="3.30.70.100">
    <property type="match status" value="1"/>
</dbReference>
<feature type="transmembrane region" description="Helical" evidence="8">
    <location>
        <begin position="581"/>
        <end position="604"/>
    </location>
</feature>
<feature type="domain" description="Mechanosensitive ion channel MscS C-terminal" evidence="12">
    <location>
        <begin position="702"/>
        <end position="782"/>
    </location>
</feature>
<feature type="region of interest" description="Disordered" evidence="7">
    <location>
        <begin position="797"/>
        <end position="847"/>
    </location>
</feature>
<comment type="subcellular location">
    <subcellularLocation>
        <location evidence="1">Cell membrane</location>
        <topology evidence="1">Multi-pass membrane protein</topology>
    </subcellularLocation>
</comment>
<feature type="transmembrane region" description="Helical" evidence="8">
    <location>
        <begin position="489"/>
        <end position="513"/>
    </location>
</feature>
<keyword evidence="14" id="KW-1185">Reference proteome</keyword>
<organism evidence="13 14">
    <name type="scientific">Loktanella salsilacus</name>
    <dbReference type="NCBI Taxonomy" id="195913"/>
    <lineage>
        <taxon>Bacteria</taxon>
        <taxon>Pseudomonadati</taxon>
        <taxon>Pseudomonadota</taxon>
        <taxon>Alphaproteobacteria</taxon>
        <taxon>Rhodobacterales</taxon>
        <taxon>Roseobacteraceae</taxon>
        <taxon>Loktanella</taxon>
    </lineage>
</organism>
<dbReference type="InterPro" id="IPR006686">
    <property type="entry name" value="MscS_channel_CS"/>
</dbReference>
<dbReference type="SUPFAM" id="SSF50182">
    <property type="entry name" value="Sm-like ribonucleoproteins"/>
    <property type="match status" value="1"/>
</dbReference>
<dbReference type="STRING" id="195913.SAMN04488004_102148"/>
<proteinExistence type="inferred from homology"/>
<feature type="transmembrane region" description="Helical" evidence="8">
    <location>
        <begin position="429"/>
        <end position="449"/>
    </location>
</feature>
<evidence type="ECO:0000256" key="9">
    <source>
        <dbReference type="SAM" id="SignalP"/>
    </source>
</evidence>
<evidence type="ECO:0000256" key="8">
    <source>
        <dbReference type="SAM" id="Phobius"/>
    </source>
</evidence>
<dbReference type="Gene3D" id="1.10.287.1260">
    <property type="match status" value="1"/>
</dbReference>
<evidence type="ECO:0000256" key="6">
    <source>
        <dbReference type="ARBA" id="ARBA00023136"/>
    </source>
</evidence>
<dbReference type="PROSITE" id="PS01246">
    <property type="entry name" value="UPF0003"/>
    <property type="match status" value="1"/>
</dbReference>
<feature type="transmembrane region" description="Helical" evidence="8">
    <location>
        <begin position="276"/>
        <end position="301"/>
    </location>
</feature>
<dbReference type="InterPro" id="IPR022249">
    <property type="entry name" value="DUF3772"/>
</dbReference>
<protein>
    <submittedName>
        <fullName evidence="13">Small-conductance mechanosensitive channel</fullName>
    </submittedName>
</protein>
<evidence type="ECO:0000313" key="14">
    <source>
        <dbReference type="Proteomes" id="UP000199550"/>
    </source>
</evidence>
<dbReference type="InterPro" id="IPR011066">
    <property type="entry name" value="MscS_channel_C_sf"/>
</dbReference>
<evidence type="ECO:0000259" key="12">
    <source>
        <dbReference type="Pfam" id="PF21082"/>
    </source>
</evidence>
<dbReference type="GO" id="GO:0008381">
    <property type="term" value="F:mechanosensitive monoatomic ion channel activity"/>
    <property type="evidence" value="ECO:0007669"/>
    <property type="project" value="UniProtKB-ARBA"/>
</dbReference>
<evidence type="ECO:0000256" key="7">
    <source>
        <dbReference type="SAM" id="MobiDB-lite"/>
    </source>
</evidence>
<accession>A0A1I4CHD1</accession>
<evidence type="ECO:0000256" key="2">
    <source>
        <dbReference type="ARBA" id="ARBA00008017"/>
    </source>
</evidence>
<dbReference type="Gene3D" id="2.30.30.60">
    <property type="match status" value="1"/>
</dbReference>
<evidence type="ECO:0000259" key="10">
    <source>
        <dbReference type="Pfam" id="PF00924"/>
    </source>
</evidence>
<feature type="compositionally biased region" description="Acidic residues" evidence="7">
    <location>
        <begin position="837"/>
        <end position="847"/>
    </location>
</feature>
<feature type="transmembrane region" description="Helical" evidence="8">
    <location>
        <begin position="360"/>
        <end position="381"/>
    </location>
</feature>
<dbReference type="PANTHER" id="PTHR30347:SF1">
    <property type="entry name" value="MECHANOSENSITIVE CHANNEL MSCK"/>
    <property type="match status" value="1"/>
</dbReference>
<dbReference type="InterPro" id="IPR006685">
    <property type="entry name" value="MscS_channel_2nd"/>
</dbReference>
<evidence type="ECO:0000256" key="3">
    <source>
        <dbReference type="ARBA" id="ARBA00022475"/>
    </source>
</evidence>
<sequence length="847" mass="88578">MTPRLGLGIALAFWLAGQGATAQVALDGLVTAPADAETTAQQGEAEAAAAEVADPEALDAAEQALANAVPDLDDWQSRVAAAEALLGTGTGSSLALSRTRETLFGWRERFQALGSLNAGRIATVQGQISALGTPPESGEEQPAIAERRIVLNRQLDEISAPAVLAREAYARADGLISEVDSQLRARDTARLTTRGPSPLNPSNWGEALQSGHAALNTVVASAAARISSRFSSGSIWPGVPLSIMYLAVAIVLLARSRSWVSLLQDRVENSHARGRAIWSFLLSLWQIVLPTLGLSALILGLRQLGVLARSGDALSQAIFGAGFIVIVARWLNGQLFPQGEQGGPLGYPADVRSKIRSSGVALGIGLAAILIVAALMANAGASDASTGVVTLPLQVLLAAILFRLGYLLRHAPMDRAGKAGSSGRIRVSVGLLCIIVAIASPLLAAAGFAAASASLFAPSVMTLAIFGVIIVLQKLVYDIYAPSSETEGAGPLMPVVIGFGLFLLAVPVLSLVWGASVTDLAEVVAQFRAGFQVGETTISPGDFLTFVLIFGGGYLLTQFVKRQLKTTVLPRTKMDLGGQNAVSAGVGYVGIFLAALIAITTAGIDLSSLAIVAGALSVGIGFGLQTIVQNFVSGIILLIERPIGEGDMIEVNGNVGFVRNISVRSTRIETFDRTDVIIPNADLVSGQVTNWTRGNLVGRLILPIGVAYGTDVEKVRAILLEIAEAHPMVIADPGPQALFAAFGASSLDFELRMILRDVNWKVVTTDEILRQINARFVAEGIEVPFAQTDIWLRNPEKLHPAQPSAPAKPVEAPSDGPSTAREASSMMDASDLHDTDTDGDADPDGPT</sequence>
<dbReference type="GO" id="GO:0005886">
    <property type="term" value="C:plasma membrane"/>
    <property type="evidence" value="ECO:0007669"/>
    <property type="project" value="UniProtKB-SubCell"/>
</dbReference>
<evidence type="ECO:0000256" key="5">
    <source>
        <dbReference type="ARBA" id="ARBA00022989"/>
    </source>
</evidence>
<feature type="transmembrane region" description="Helical" evidence="8">
    <location>
        <begin position="235"/>
        <end position="255"/>
    </location>
</feature>
<feature type="chain" id="PRO_5011441717" evidence="9">
    <location>
        <begin position="23"/>
        <end position="847"/>
    </location>
</feature>
<dbReference type="AlphaFoldDB" id="A0A1I4CHD1"/>
<dbReference type="InterPro" id="IPR011014">
    <property type="entry name" value="MscS_channel_TM-2"/>
</dbReference>
<evidence type="ECO:0000256" key="4">
    <source>
        <dbReference type="ARBA" id="ARBA00022692"/>
    </source>
</evidence>
<dbReference type="Proteomes" id="UP000199550">
    <property type="component" value="Unassembled WGS sequence"/>
</dbReference>
<feature type="transmembrane region" description="Helical" evidence="8">
    <location>
        <begin position="543"/>
        <end position="560"/>
    </location>
</feature>
<keyword evidence="3" id="KW-1003">Cell membrane</keyword>
<dbReference type="SUPFAM" id="SSF82689">
    <property type="entry name" value="Mechanosensitive channel protein MscS (YggB), C-terminal domain"/>
    <property type="match status" value="1"/>
</dbReference>
<evidence type="ECO:0000259" key="11">
    <source>
        <dbReference type="Pfam" id="PF12607"/>
    </source>
</evidence>
<dbReference type="InterPro" id="IPR049278">
    <property type="entry name" value="MS_channel_C"/>
</dbReference>
<dbReference type="GeneID" id="97891026"/>
<gene>
    <name evidence="13" type="ORF">SAMN04488004_102148</name>
</gene>
<dbReference type="InterPro" id="IPR023408">
    <property type="entry name" value="MscS_beta-dom_sf"/>
</dbReference>
<feature type="domain" description="DUF3772" evidence="11">
    <location>
        <begin position="164"/>
        <end position="215"/>
    </location>
</feature>
<feature type="transmembrane region" description="Helical" evidence="8">
    <location>
        <begin position="455"/>
        <end position="477"/>
    </location>
</feature>
<keyword evidence="4 8" id="KW-0812">Transmembrane</keyword>
<feature type="transmembrane region" description="Helical" evidence="8">
    <location>
        <begin position="313"/>
        <end position="331"/>
    </location>
</feature>
<dbReference type="InterPro" id="IPR052702">
    <property type="entry name" value="MscS-like_channel"/>
</dbReference>
<dbReference type="EMBL" id="FOTF01000002">
    <property type="protein sequence ID" value="SFK80153.1"/>
    <property type="molecule type" value="Genomic_DNA"/>
</dbReference>
<evidence type="ECO:0000313" key="13">
    <source>
        <dbReference type="EMBL" id="SFK80153.1"/>
    </source>
</evidence>
<dbReference type="PANTHER" id="PTHR30347">
    <property type="entry name" value="POTASSIUM CHANNEL RELATED"/>
    <property type="match status" value="1"/>
</dbReference>
<dbReference type="RefSeq" id="WP_090185013.1">
    <property type="nucleotide sequence ID" value="NZ_CP072991.1"/>
</dbReference>
<comment type="similarity">
    <text evidence="2">Belongs to the MscS (TC 1.A.23) family.</text>
</comment>
<reference evidence="13 14" key="1">
    <citation type="submission" date="2016-10" db="EMBL/GenBank/DDBJ databases">
        <authorList>
            <person name="de Groot N.N."/>
        </authorList>
    </citation>
    <scope>NUCLEOTIDE SEQUENCE [LARGE SCALE GENOMIC DNA]</scope>
    <source>
        <strain evidence="13 14">DSM 16199</strain>
    </source>
</reference>